<dbReference type="CDD" id="cd18623">
    <property type="entry name" value="GH32_ScrB-like"/>
    <property type="match status" value="1"/>
</dbReference>
<dbReference type="Gene3D" id="2.60.120.560">
    <property type="entry name" value="Exo-inulinase, domain 1"/>
    <property type="match status" value="1"/>
</dbReference>
<evidence type="ECO:0000259" key="11">
    <source>
        <dbReference type="Pfam" id="PF08244"/>
    </source>
</evidence>
<feature type="domain" description="Glycosyl hydrolase family 32 N-terminal" evidence="10">
    <location>
        <begin position="33"/>
        <end position="343"/>
    </location>
</feature>
<reference evidence="12" key="1">
    <citation type="journal article" date="2021" name="PeerJ">
        <title>Extensive microbial diversity within the chicken gut microbiome revealed by metagenomics and culture.</title>
        <authorList>
            <person name="Gilroy R."/>
            <person name="Ravi A."/>
            <person name="Getino M."/>
            <person name="Pursley I."/>
            <person name="Horton D.L."/>
            <person name="Alikhan N.F."/>
            <person name="Baker D."/>
            <person name="Gharbi K."/>
            <person name="Hall N."/>
            <person name="Watson M."/>
            <person name="Adriaenssens E.M."/>
            <person name="Foster-Nyarko E."/>
            <person name="Jarju S."/>
            <person name="Secka A."/>
            <person name="Antonio M."/>
            <person name="Oren A."/>
            <person name="Chaudhuri R.R."/>
            <person name="La Ragione R."/>
            <person name="Hildebrand F."/>
            <person name="Pallen M.J."/>
        </authorList>
    </citation>
    <scope>NUCLEOTIDE SEQUENCE</scope>
    <source>
        <strain evidence="12">1277</strain>
    </source>
</reference>
<dbReference type="Pfam" id="PF00251">
    <property type="entry name" value="Glyco_hydro_32N"/>
    <property type="match status" value="1"/>
</dbReference>
<evidence type="ECO:0000256" key="6">
    <source>
        <dbReference type="ARBA" id="ARBA00023295"/>
    </source>
</evidence>
<evidence type="ECO:0000256" key="9">
    <source>
        <dbReference type="RuleBase" id="RU365015"/>
    </source>
</evidence>
<dbReference type="Proteomes" id="UP000776700">
    <property type="component" value="Unassembled WGS sequence"/>
</dbReference>
<dbReference type="NCBIfam" id="TIGR01322">
    <property type="entry name" value="scrB_fam"/>
    <property type="match status" value="1"/>
</dbReference>
<sequence>MNALNRDFKILTRLYEENNKEKVNSDYHRLNFHLMPPVGWLNDPNGLCEFNNEYHVFYQYSPFNAKGGIKFWGHYKSKDFINWESLDSKVYSDQPYDCHGAYSGSTLVHDGKMNIFYTGNVKNIGDYDYINSGREHNTVLIVSEDGKNFNNKKLLMKNSDYPSNLTCHVRDPKVFKENDKFYMVQGARDKEDVGQIIVFESDDLINWKYINTIKSEEKFGYMWECPDLIELNGKKVLIISPQGIEADGIKYNNIYQSGYYLLEGDFKTENYKLNNFDEIDRGFDFYAPQTFVDSKGRTILIGWMGLPDIDDYYTNPTVEYNWQHALTIPRQLEIKNDKLIQIPISELENLRKSEVKLSVENNIYHEGFDTFELIINQNEDKDLDLTIKDGLKIKYNKNDNLFTLSFNEIGFGRTDRSCNIDKLENLRIFVDTSSVEIFINNGEEVFTSRFYPTKEQKGIDIKGNNLDVIIYELGKFNIKGE</sequence>
<evidence type="ECO:0000313" key="12">
    <source>
        <dbReference type="EMBL" id="HJG96611.1"/>
    </source>
</evidence>
<dbReference type="SMART" id="SM00640">
    <property type="entry name" value="Glyco_32"/>
    <property type="match status" value="1"/>
</dbReference>
<comment type="catalytic activity">
    <reaction evidence="8">
        <text>Hydrolysis of terminal non-reducing beta-D-fructofuranoside residues in beta-D-fructofuranosides.</text>
        <dbReference type="EC" id="3.2.1.26"/>
    </reaction>
</comment>
<evidence type="ECO:0000256" key="2">
    <source>
        <dbReference type="ARBA" id="ARBA00009902"/>
    </source>
</evidence>
<keyword evidence="9" id="KW-0119">Carbohydrate metabolism</keyword>
<feature type="domain" description="Glycosyl hydrolase family 32 C-terminal" evidence="11">
    <location>
        <begin position="351"/>
        <end position="462"/>
    </location>
</feature>
<comment type="similarity">
    <text evidence="2 8">Belongs to the glycosyl hydrolase 32 family.</text>
</comment>
<dbReference type="InterPro" id="IPR001362">
    <property type="entry name" value="Glyco_hydro_32"/>
</dbReference>
<dbReference type="Gene3D" id="2.115.10.20">
    <property type="entry name" value="Glycosyl hydrolase domain, family 43"/>
    <property type="match status" value="1"/>
</dbReference>
<evidence type="ECO:0000256" key="8">
    <source>
        <dbReference type="RuleBase" id="RU362110"/>
    </source>
</evidence>
<dbReference type="InterPro" id="IPR018053">
    <property type="entry name" value="Glyco_hydro_32_AS"/>
</dbReference>
<dbReference type="PANTHER" id="PTHR43101:SF1">
    <property type="entry name" value="BETA-FRUCTOSIDASE"/>
    <property type="match status" value="1"/>
</dbReference>
<dbReference type="InterPro" id="IPR013189">
    <property type="entry name" value="Glyco_hydro_32_C"/>
</dbReference>
<dbReference type="InterPro" id="IPR006232">
    <property type="entry name" value="Suc6P_hydrolase"/>
</dbReference>
<dbReference type="EC" id="3.2.1.26" evidence="3 8"/>
<comment type="subcellular location">
    <subcellularLocation>
        <location evidence="9">Cytoplasm</location>
    </subcellularLocation>
</comment>
<dbReference type="PROSITE" id="PS00609">
    <property type="entry name" value="GLYCOSYL_HYDROL_F32"/>
    <property type="match status" value="1"/>
</dbReference>
<name>A0A921SZF3_9FIRM</name>
<dbReference type="EMBL" id="DYUB01000185">
    <property type="protein sequence ID" value="HJG96611.1"/>
    <property type="molecule type" value="Genomic_DNA"/>
</dbReference>
<dbReference type="InterPro" id="IPR051214">
    <property type="entry name" value="GH32_Enzymes"/>
</dbReference>
<protein>
    <recommendedName>
        <fullName evidence="4 8">Sucrose-6-phosphate hydrolase</fullName>
        <ecNumber evidence="3 8">3.2.1.26</ecNumber>
    </recommendedName>
    <alternativeName>
        <fullName evidence="7 9">Invertase</fullName>
    </alternativeName>
</protein>
<evidence type="ECO:0000256" key="5">
    <source>
        <dbReference type="ARBA" id="ARBA00022801"/>
    </source>
</evidence>
<dbReference type="InterPro" id="IPR013320">
    <property type="entry name" value="ConA-like_dom_sf"/>
</dbReference>
<organism evidence="12 13">
    <name type="scientific">Romboutsia timonensis</name>
    <dbReference type="NCBI Taxonomy" id="1776391"/>
    <lineage>
        <taxon>Bacteria</taxon>
        <taxon>Bacillati</taxon>
        <taxon>Bacillota</taxon>
        <taxon>Clostridia</taxon>
        <taxon>Peptostreptococcales</taxon>
        <taxon>Peptostreptococcaceae</taxon>
        <taxon>Romboutsia</taxon>
    </lineage>
</organism>
<dbReference type="PANTHER" id="PTHR43101">
    <property type="entry name" value="BETA-FRUCTOSIDASE"/>
    <property type="match status" value="1"/>
</dbReference>
<dbReference type="InterPro" id="IPR023296">
    <property type="entry name" value="Glyco_hydro_beta-prop_sf"/>
</dbReference>
<gene>
    <name evidence="12" type="ORF">K8V90_05860</name>
</gene>
<dbReference type="Pfam" id="PF08244">
    <property type="entry name" value="Glyco_hydro_32C"/>
    <property type="match status" value="1"/>
</dbReference>
<dbReference type="InterPro" id="IPR013148">
    <property type="entry name" value="Glyco_hydro_32_N"/>
</dbReference>
<evidence type="ECO:0000256" key="7">
    <source>
        <dbReference type="ARBA" id="ARBA00033367"/>
    </source>
</evidence>
<evidence type="ECO:0000256" key="3">
    <source>
        <dbReference type="ARBA" id="ARBA00012758"/>
    </source>
</evidence>
<dbReference type="GO" id="GO:0005975">
    <property type="term" value="P:carbohydrate metabolic process"/>
    <property type="evidence" value="ECO:0007669"/>
    <property type="project" value="InterPro"/>
</dbReference>
<comment type="pathway">
    <text evidence="1 9">Glycan biosynthesis; sucrose metabolism.</text>
</comment>
<evidence type="ECO:0000256" key="1">
    <source>
        <dbReference type="ARBA" id="ARBA00004914"/>
    </source>
</evidence>
<evidence type="ECO:0000313" key="13">
    <source>
        <dbReference type="Proteomes" id="UP000776700"/>
    </source>
</evidence>
<comment type="caution">
    <text evidence="12">The sequence shown here is derived from an EMBL/GenBank/DDBJ whole genome shotgun (WGS) entry which is preliminary data.</text>
</comment>
<dbReference type="SUPFAM" id="SSF49899">
    <property type="entry name" value="Concanavalin A-like lectins/glucanases"/>
    <property type="match status" value="1"/>
</dbReference>
<keyword evidence="6 8" id="KW-0326">Glycosidase</keyword>
<evidence type="ECO:0000256" key="4">
    <source>
        <dbReference type="ARBA" id="ARBA00019623"/>
    </source>
</evidence>
<accession>A0A921SZF3</accession>
<dbReference type="AlphaFoldDB" id="A0A921SZF3"/>
<reference evidence="12" key="2">
    <citation type="submission" date="2021-09" db="EMBL/GenBank/DDBJ databases">
        <authorList>
            <person name="Gilroy R."/>
        </authorList>
    </citation>
    <scope>NUCLEOTIDE SEQUENCE</scope>
    <source>
        <strain evidence="12">1277</strain>
    </source>
</reference>
<keyword evidence="9" id="KW-0963">Cytoplasm</keyword>
<dbReference type="GO" id="GO:0005737">
    <property type="term" value="C:cytoplasm"/>
    <property type="evidence" value="ECO:0007669"/>
    <property type="project" value="UniProtKB-SubCell"/>
</dbReference>
<proteinExistence type="inferred from homology"/>
<comment type="function">
    <text evidence="9">Enables the bacterium to metabolize sucrose as a sole carbon source.</text>
</comment>
<dbReference type="SUPFAM" id="SSF75005">
    <property type="entry name" value="Arabinanase/levansucrase/invertase"/>
    <property type="match status" value="1"/>
</dbReference>
<dbReference type="GO" id="GO:0004564">
    <property type="term" value="F:beta-fructofuranosidase activity"/>
    <property type="evidence" value="ECO:0007669"/>
    <property type="project" value="UniProtKB-EC"/>
</dbReference>
<evidence type="ECO:0000259" key="10">
    <source>
        <dbReference type="Pfam" id="PF00251"/>
    </source>
</evidence>
<keyword evidence="5 8" id="KW-0378">Hydrolase</keyword>